<comment type="caution">
    <text evidence="3">The sequence shown here is derived from an EMBL/GenBank/DDBJ whole genome shotgun (WGS) entry which is preliminary data.</text>
</comment>
<dbReference type="PANTHER" id="PTHR36966">
    <property type="entry name" value="REP-ASSOCIATED TYROSINE TRANSPOSASE"/>
    <property type="match status" value="1"/>
</dbReference>
<feature type="domain" description="Transposase IS200-like" evidence="2">
    <location>
        <begin position="9"/>
        <end position="134"/>
    </location>
</feature>
<keyword evidence="4" id="KW-1185">Reference proteome</keyword>
<feature type="region of interest" description="Disordered" evidence="1">
    <location>
        <begin position="179"/>
        <end position="219"/>
    </location>
</feature>
<proteinExistence type="predicted"/>
<evidence type="ECO:0000256" key="1">
    <source>
        <dbReference type="SAM" id="MobiDB-lite"/>
    </source>
</evidence>
<evidence type="ECO:0000313" key="4">
    <source>
        <dbReference type="Proteomes" id="UP000786693"/>
    </source>
</evidence>
<name>A0ABQ4NJL0_9RHOB</name>
<gene>
    <name evidence="3" type="ORF">JANAI62_12370</name>
</gene>
<reference evidence="3 4" key="1">
    <citation type="submission" date="2021-05" db="EMBL/GenBank/DDBJ databases">
        <title>Bacteria Genome sequencing.</title>
        <authorList>
            <person name="Takabe Y."/>
            <person name="Nakajima Y."/>
            <person name="Suzuki S."/>
            <person name="Shiozaki T."/>
        </authorList>
    </citation>
    <scope>NUCLEOTIDE SEQUENCE [LARGE SCALE GENOMIC DNA]</scope>
    <source>
        <strain evidence="3 4">AI_62</strain>
    </source>
</reference>
<dbReference type="EMBL" id="BPFH01000002">
    <property type="protein sequence ID" value="GIT94614.1"/>
    <property type="molecule type" value="Genomic_DNA"/>
</dbReference>
<sequence length="219" mass="24632">MPDYCRPTIPASTIFITAHLLDRASDLLVRHVDILREAVRSVRADRPFEIEAWVTLPDHFHAVWRLPGRDADCSAHMASIKARFQEGLLRAGMHPSLTPTPPPGDVALWQDDFREYRVRDELDLGRLISYCNLNPVKHGLVADPFDWPHSSIHRDMRVSLRAGLAAANRLDPARRRILGPAEALSRDHPLTDPIRPGRDRRPQTHMPTSARANAPVGPA</sequence>
<dbReference type="InterPro" id="IPR036515">
    <property type="entry name" value="Transposase_17_sf"/>
</dbReference>
<protein>
    <recommendedName>
        <fullName evidence="2">Transposase IS200-like domain-containing protein</fullName>
    </recommendedName>
</protein>
<dbReference type="SUPFAM" id="SSF143422">
    <property type="entry name" value="Transposase IS200-like"/>
    <property type="match status" value="1"/>
</dbReference>
<evidence type="ECO:0000259" key="2">
    <source>
        <dbReference type="SMART" id="SM01321"/>
    </source>
</evidence>
<dbReference type="Gene3D" id="3.30.70.1290">
    <property type="entry name" value="Transposase IS200-like"/>
    <property type="match status" value="1"/>
</dbReference>
<dbReference type="InterPro" id="IPR052715">
    <property type="entry name" value="RAYT_transposase"/>
</dbReference>
<dbReference type="NCBIfam" id="NF047646">
    <property type="entry name" value="REP_Tyr_transpos"/>
    <property type="match status" value="1"/>
</dbReference>
<organism evidence="3 4">
    <name type="scientific">Jannaschia pagri</name>
    <dbReference type="NCBI Taxonomy" id="2829797"/>
    <lineage>
        <taxon>Bacteria</taxon>
        <taxon>Pseudomonadati</taxon>
        <taxon>Pseudomonadota</taxon>
        <taxon>Alphaproteobacteria</taxon>
        <taxon>Rhodobacterales</taxon>
        <taxon>Roseobacteraceae</taxon>
        <taxon>Jannaschia</taxon>
    </lineage>
</organism>
<accession>A0ABQ4NJL0</accession>
<dbReference type="RefSeq" id="WP_220748137.1">
    <property type="nucleotide sequence ID" value="NZ_BPFH01000002.1"/>
</dbReference>
<dbReference type="Proteomes" id="UP000786693">
    <property type="component" value="Unassembled WGS sequence"/>
</dbReference>
<evidence type="ECO:0000313" key="3">
    <source>
        <dbReference type="EMBL" id="GIT94614.1"/>
    </source>
</evidence>
<dbReference type="SMART" id="SM01321">
    <property type="entry name" value="Y1_Tnp"/>
    <property type="match status" value="1"/>
</dbReference>
<dbReference type="InterPro" id="IPR002686">
    <property type="entry name" value="Transposase_17"/>
</dbReference>
<dbReference type="PANTHER" id="PTHR36966:SF1">
    <property type="entry name" value="REP-ASSOCIATED TYROSINE TRANSPOSASE"/>
    <property type="match status" value="1"/>
</dbReference>
<feature type="compositionally biased region" description="Basic and acidic residues" evidence="1">
    <location>
        <begin position="184"/>
        <end position="202"/>
    </location>
</feature>